<evidence type="ECO:0000256" key="5">
    <source>
        <dbReference type="ARBA" id="ARBA00022723"/>
    </source>
</evidence>
<keyword evidence="10" id="KW-0238">DNA-binding</keyword>
<dbReference type="InterPro" id="IPR020568">
    <property type="entry name" value="Ribosomal_Su5_D2-typ_SF"/>
</dbReference>
<evidence type="ECO:0000256" key="6">
    <source>
        <dbReference type="ARBA" id="ARBA00022741"/>
    </source>
</evidence>
<dbReference type="SUPFAM" id="SSF54211">
    <property type="entry name" value="Ribosomal protein S5 domain 2-like"/>
    <property type="match status" value="1"/>
</dbReference>
<dbReference type="SMART" id="SM00387">
    <property type="entry name" value="HATPase_c"/>
    <property type="match status" value="1"/>
</dbReference>
<protein>
    <recommendedName>
        <fullName evidence="4">DNA topoisomerase (ATP-hydrolyzing)</fullName>
        <ecNumber evidence="4">5.6.2.2</ecNumber>
    </recommendedName>
</protein>
<dbReference type="CDD" id="cd03366">
    <property type="entry name" value="TOPRIM_TopoIIA_GyrB"/>
    <property type="match status" value="1"/>
</dbReference>
<dbReference type="InterPro" id="IPR013760">
    <property type="entry name" value="Topo_IIA-like_dom_sf"/>
</dbReference>
<accession>A0A7V5J001</accession>
<dbReference type="GO" id="GO:0003918">
    <property type="term" value="F:DNA topoisomerase type II (double strand cut, ATP-hydrolyzing) activity"/>
    <property type="evidence" value="ECO:0007669"/>
    <property type="project" value="UniProtKB-EC"/>
</dbReference>
<dbReference type="SUPFAM" id="SSF55874">
    <property type="entry name" value="ATPase domain of HSP90 chaperone/DNA topoisomerase II/histidine kinase"/>
    <property type="match status" value="1"/>
</dbReference>
<dbReference type="Pfam" id="PF02518">
    <property type="entry name" value="HATPase_c"/>
    <property type="match status" value="1"/>
</dbReference>
<evidence type="ECO:0000256" key="9">
    <source>
        <dbReference type="ARBA" id="ARBA00023029"/>
    </source>
</evidence>
<dbReference type="Gene3D" id="3.30.230.10">
    <property type="match status" value="1"/>
</dbReference>
<dbReference type="GO" id="GO:0006265">
    <property type="term" value="P:DNA topological change"/>
    <property type="evidence" value="ECO:0007669"/>
    <property type="project" value="InterPro"/>
</dbReference>
<comment type="similarity">
    <text evidence="3">Belongs to the type II topoisomerase GyrB family.</text>
</comment>
<dbReference type="InterPro" id="IPR018522">
    <property type="entry name" value="TopoIIA_CS"/>
</dbReference>
<dbReference type="SMART" id="SM00433">
    <property type="entry name" value="TOP2c"/>
    <property type="match status" value="1"/>
</dbReference>
<dbReference type="PANTHER" id="PTHR45866">
    <property type="entry name" value="DNA GYRASE/TOPOISOMERASE SUBUNIT B"/>
    <property type="match status" value="1"/>
</dbReference>
<dbReference type="FunFam" id="3.30.230.10:FF:000005">
    <property type="entry name" value="DNA gyrase subunit B"/>
    <property type="match status" value="1"/>
</dbReference>
<dbReference type="Pfam" id="PF01751">
    <property type="entry name" value="Toprim"/>
    <property type="match status" value="1"/>
</dbReference>
<evidence type="ECO:0000256" key="3">
    <source>
        <dbReference type="ARBA" id="ARBA00010708"/>
    </source>
</evidence>
<dbReference type="InterPro" id="IPR014721">
    <property type="entry name" value="Ribsml_uS5_D2-typ_fold_subgr"/>
</dbReference>
<evidence type="ECO:0000256" key="10">
    <source>
        <dbReference type="ARBA" id="ARBA00023125"/>
    </source>
</evidence>
<evidence type="ECO:0000256" key="2">
    <source>
        <dbReference type="ARBA" id="ARBA00001946"/>
    </source>
</evidence>
<dbReference type="SUPFAM" id="SSF56719">
    <property type="entry name" value="Type II DNA topoisomerase"/>
    <property type="match status" value="1"/>
</dbReference>
<dbReference type="PROSITE" id="PS00177">
    <property type="entry name" value="TOPOISOMERASE_II"/>
    <property type="match status" value="1"/>
</dbReference>
<keyword evidence="5" id="KW-0479">Metal-binding</keyword>
<dbReference type="Proteomes" id="UP000886106">
    <property type="component" value="Unassembled WGS sequence"/>
</dbReference>
<comment type="caution">
    <text evidence="13">The sequence shown here is derived from an EMBL/GenBank/DDBJ whole genome shotgun (WGS) entry which is preliminary data.</text>
</comment>
<dbReference type="EC" id="5.6.2.2" evidence="4"/>
<dbReference type="InterPro" id="IPR003594">
    <property type="entry name" value="HATPase_dom"/>
</dbReference>
<proteinExistence type="inferred from homology"/>
<dbReference type="Gene3D" id="3.30.565.10">
    <property type="entry name" value="Histidine kinase-like ATPase, C-terminal domain"/>
    <property type="match status" value="1"/>
</dbReference>
<keyword evidence="11" id="KW-0413">Isomerase</keyword>
<dbReference type="InterPro" id="IPR013506">
    <property type="entry name" value="Topo_IIA_bsu_dom2"/>
</dbReference>
<dbReference type="GO" id="GO:0046872">
    <property type="term" value="F:metal ion binding"/>
    <property type="evidence" value="ECO:0007669"/>
    <property type="project" value="UniProtKB-KW"/>
</dbReference>
<keyword evidence="6" id="KW-0547">Nucleotide-binding</keyword>
<dbReference type="Gene3D" id="3.40.50.670">
    <property type="match status" value="1"/>
</dbReference>
<dbReference type="CDD" id="cd16928">
    <property type="entry name" value="HATPase_GyrB-like"/>
    <property type="match status" value="1"/>
</dbReference>
<sequence length="571" mass="63505">MPKTPPKAYDEEQIQVLEGLEPVRKRPGMYIGSTDSTGLHHLATEIIDNAVDEALNGYATKIKIVIHKDGAFSVSDNGRGIPVGIKKEYGVSALELAATKLHAGGKFGGSGYKVSGGLHGVGLSVVNALSDYMKVWVKKEDGVYFQEFEKGNPKAPVKKITVSNQDEFSKISIPSKTGTTIKFKPTPEIFETTDFDVNIIVNKCKTFAYLLAGLYFEIIDERTDFYKSFYFEGGLKSYIKDLNKNKKALTKIFYVDGEAENMEVELALQYTDAYNETLISFANNIITPNHGHHVTGFKIALTRILNDYAKKKGLLKDDKALTGEDVREGLTALINVKIPSDLIQYEGQTKEKLGTPQARSAVEKVFKDAFLDFLEENPKDAQAIIEKALLTQRARLAAKAARETVVRKGALESTSLPGKLADCASKKPEESELYIVEGDSAGGSAKQGRDRHFQAILPLRGKVLNPEKSRIDKILKYEQLQNLIIALGTSIGESLDLSKLRYHKVIIMTDADVDGAHISTLLLTFFFRHLPEIIQGGYLYKAQPPLYRIQRGKQIHYVYTDEEKDELLKKL</sequence>
<evidence type="ECO:0000259" key="12">
    <source>
        <dbReference type="PROSITE" id="PS50880"/>
    </source>
</evidence>
<dbReference type="PRINTS" id="PR00418">
    <property type="entry name" value="TPI2FAMILY"/>
</dbReference>
<dbReference type="GO" id="GO:0005524">
    <property type="term" value="F:ATP binding"/>
    <property type="evidence" value="ECO:0007669"/>
    <property type="project" value="UniProtKB-KW"/>
</dbReference>
<dbReference type="AlphaFoldDB" id="A0A7V5J001"/>
<evidence type="ECO:0000256" key="7">
    <source>
        <dbReference type="ARBA" id="ARBA00022840"/>
    </source>
</evidence>
<feature type="non-terminal residue" evidence="13">
    <location>
        <position position="571"/>
    </location>
</feature>
<evidence type="ECO:0000256" key="11">
    <source>
        <dbReference type="ARBA" id="ARBA00023235"/>
    </source>
</evidence>
<dbReference type="Pfam" id="PF00204">
    <property type="entry name" value="DNA_gyraseB"/>
    <property type="match status" value="1"/>
</dbReference>
<dbReference type="PROSITE" id="PS50880">
    <property type="entry name" value="TOPRIM"/>
    <property type="match status" value="1"/>
</dbReference>
<evidence type="ECO:0000256" key="8">
    <source>
        <dbReference type="ARBA" id="ARBA00022842"/>
    </source>
</evidence>
<comment type="catalytic activity">
    <reaction evidence="1">
        <text>ATP-dependent breakage, passage and rejoining of double-stranded DNA.</text>
        <dbReference type="EC" id="5.6.2.2"/>
    </reaction>
</comment>
<dbReference type="InterPro" id="IPR036890">
    <property type="entry name" value="HATPase_C_sf"/>
</dbReference>
<dbReference type="GO" id="GO:0003677">
    <property type="term" value="F:DNA binding"/>
    <property type="evidence" value="ECO:0007669"/>
    <property type="project" value="UniProtKB-KW"/>
</dbReference>
<evidence type="ECO:0000256" key="4">
    <source>
        <dbReference type="ARBA" id="ARBA00012895"/>
    </source>
</evidence>
<evidence type="ECO:0000313" key="13">
    <source>
        <dbReference type="EMBL" id="HHH14109.1"/>
    </source>
</evidence>
<comment type="cofactor">
    <cofactor evidence="2">
        <name>Mg(2+)</name>
        <dbReference type="ChEBI" id="CHEBI:18420"/>
    </cofactor>
</comment>
<dbReference type="InterPro" id="IPR034160">
    <property type="entry name" value="TOPRIM_GyrB"/>
</dbReference>
<keyword evidence="9" id="KW-0799">Topoisomerase</keyword>
<reference evidence="13" key="1">
    <citation type="journal article" date="2020" name="mSystems">
        <title>Genome- and Community-Level Interaction Insights into Carbon Utilization and Element Cycling Functions of Hydrothermarchaeota in Hydrothermal Sediment.</title>
        <authorList>
            <person name="Zhou Z."/>
            <person name="Liu Y."/>
            <person name="Xu W."/>
            <person name="Pan J."/>
            <person name="Luo Z.H."/>
            <person name="Li M."/>
        </authorList>
    </citation>
    <scope>NUCLEOTIDE SEQUENCE [LARGE SCALE GENOMIC DNA]</scope>
    <source>
        <strain evidence="13">HyVt-517</strain>
    </source>
</reference>
<dbReference type="NCBIfam" id="NF004189">
    <property type="entry name" value="PRK05644.1"/>
    <property type="match status" value="1"/>
</dbReference>
<keyword evidence="8" id="KW-0460">Magnesium</keyword>
<evidence type="ECO:0000256" key="1">
    <source>
        <dbReference type="ARBA" id="ARBA00000185"/>
    </source>
</evidence>
<organism evidence="13">
    <name type="scientific">candidate division WWE3 bacterium</name>
    <dbReference type="NCBI Taxonomy" id="2053526"/>
    <lineage>
        <taxon>Bacteria</taxon>
        <taxon>Katanobacteria</taxon>
    </lineage>
</organism>
<dbReference type="InterPro" id="IPR006171">
    <property type="entry name" value="TOPRIM_dom"/>
</dbReference>
<dbReference type="InterPro" id="IPR001241">
    <property type="entry name" value="Topo_IIA"/>
</dbReference>
<gene>
    <name evidence="13" type="ORF">ENJ78_00180</name>
</gene>
<dbReference type="PRINTS" id="PR01159">
    <property type="entry name" value="DNAGYRASEB"/>
</dbReference>
<dbReference type="PANTHER" id="PTHR45866:SF1">
    <property type="entry name" value="DNA GYRASE SUBUNIT B, MITOCHONDRIAL"/>
    <property type="match status" value="1"/>
</dbReference>
<feature type="domain" description="Toprim" evidence="12">
    <location>
        <begin position="431"/>
        <end position="545"/>
    </location>
</feature>
<dbReference type="EMBL" id="DRNS01000014">
    <property type="protein sequence ID" value="HHH14109.1"/>
    <property type="molecule type" value="Genomic_DNA"/>
</dbReference>
<name>A0A7V5J001_UNCKA</name>
<dbReference type="InterPro" id="IPR013759">
    <property type="entry name" value="Topo_IIA_B_C"/>
</dbReference>
<dbReference type="InterPro" id="IPR000565">
    <property type="entry name" value="Topo_IIA_B"/>
</dbReference>
<keyword evidence="7" id="KW-0067">ATP-binding</keyword>